<dbReference type="SUPFAM" id="SSF46785">
    <property type="entry name" value="Winged helix' DNA-binding domain"/>
    <property type="match status" value="1"/>
</dbReference>
<keyword evidence="2" id="KW-0238">DNA-binding</keyword>
<sequence>MIGTGASPRITYSSKADVSYHALRESILAGELAPGVRLDQAKLAAELEVSATPLREALRRLEAEGLVNARTHRDVSVAQIVPDEVQSLLAIRGRLDGLAIRLAVAQSDSEASIRIDAAANDVAFWRERAVDAERAFHRAIYTASRNQVLIDLLDLIWDLTGRFHRVIGSRATDIFIAKHREIAKAIRDGDSDAAEAIMAAHIEAEIALILDKPYPKSMRTVTTLDIVGA</sequence>
<dbReference type="InterPro" id="IPR036388">
    <property type="entry name" value="WH-like_DNA-bd_sf"/>
</dbReference>
<dbReference type="InterPro" id="IPR008920">
    <property type="entry name" value="TF_FadR/GntR_C"/>
</dbReference>
<dbReference type="InterPro" id="IPR036390">
    <property type="entry name" value="WH_DNA-bd_sf"/>
</dbReference>
<keyword evidence="3" id="KW-0804">Transcription</keyword>
<dbReference type="CDD" id="cd07377">
    <property type="entry name" value="WHTH_GntR"/>
    <property type="match status" value="1"/>
</dbReference>
<dbReference type="SUPFAM" id="SSF48008">
    <property type="entry name" value="GntR ligand-binding domain-like"/>
    <property type="match status" value="1"/>
</dbReference>
<dbReference type="Pfam" id="PF07729">
    <property type="entry name" value="FCD"/>
    <property type="match status" value="1"/>
</dbReference>
<keyword evidence="1" id="KW-0805">Transcription regulation</keyword>
<keyword evidence="6" id="KW-1185">Reference proteome</keyword>
<evidence type="ECO:0000256" key="2">
    <source>
        <dbReference type="ARBA" id="ARBA00023125"/>
    </source>
</evidence>
<accession>A0ABV9WDD6</accession>
<dbReference type="SMART" id="SM00345">
    <property type="entry name" value="HTH_GNTR"/>
    <property type="match status" value="1"/>
</dbReference>
<evidence type="ECO:0000313" key="6">
    <source>
        <dbReference type="Proteomes" id="UP001595912"/>
    </source>
</evidence>
<dbReference type="EMBL" id="JBHSIU010000101">
    <property type="protein sequence ID" value="MFC5006364.1"/>
    <property type="molecule type" value="Genomic_DNA"/>
</dbReference>
<dbReference type="Proteomes" id="UP001595912">
    <property type="component" value="Unassembled WGS sequence"/>
</dbReference>
<evidence type="ECO:0000313" key="5">
    <source>
        <dbReference type="EMBL" id="MFC5006364.1"/>
    </source>
</evidence>
<name>A0ABV9WDD6_9ACTN</name>
<protein>
    <submittedName>
        <fullName evidence="5">GntR family transcriptional regulator</fullName>
    </submittedName>
</protein>
<dbReference type="Pfam" id="PF00392">
    <property type="entry name" value="GntR"/>
    <property type="match status" value="1"/>
</dbReference>
<evidence type="ECO:0000256" key="1">
    <source>
        <dbReference type="ARBA" id="ARBA00023015"/>
    </source>
</evidence>
<comment type="caution">
    <text evidence="5">The sequence shown here is derived from an EMBL/GenBank/DDBJ whole genome shotgun (WGS) entry which is preliminary data.</text>
</comment>
<dbReference type="Gene3D" id="1.10.10.10">
    <property type="entry name" value="Winged helix-like DNA-binding domain superfamily/Winged helix DNA-binding domain"/>
    <property type="match status" value="1"/>
</dbReference>
<dbReference type="PANTHER" id="PTHR43537">
    <property type="entry name" value="TRANSCRIPTIONAL REGULATOR, GNTR FAMILY"/>
    <property type="match status" value="1"/>
</dbReference>
<dbReference type="InterPro" id="IPR011711">
    <property type="entry name" value="GntR_C"/>
</dbReference>
<dbReference type="PANTHER" id="PTHR43537:SF5">
    <property type="entry name" value="UXU OPERON TRANSCRIPTIONAL REGULATOR"/>
    <property type="match status" value="1"/>
</dbReference>
<gene>
    <name evidence="5" type="ORF">ACFPIJ_52155</name>
</gene>
<proteinExistence type="predicted"/>
<organism evidence="5 6">
    <name type="scientific">Dactylosporangium cerinum</name>
    <dbReference type="NCBI Taxonomy" id="1434730"/>
    <lineage>
        <taxon>Bacteria</taxon>
        <taxon>Bacillati</taxon>
        <taxon>Actinomycetota</taxon>
        <taxon>Actinomycetes</taxon>
        <taxon>Micromonosporales</taxon>
        <taxon>Micromonosporaceae</taxon>
        <taxon>Dactylosporangium</taxon>
    </lineage>
</organism>
<evidence type="ECO:0000259" key="4">
    <source>
        <dbReference type="PROSITE" id="PS50949"/>
    </source>
</evidence>
<dbReference type="SMART" id="SM00895">
    <property type="entry name" value="FCD"/>
    <property type="match status" value="1"/>
</dbReference>
<feature type="domain" description="HTH gntR-type" evidence="4">
    <location>
        <begin position="13"/>
        <end position="80"/>
    </location>
</feature>
<dbReference type="InterPro" id="IPR000524">
    <property type="entry name" value="Tscrpt_reg_HTH_GntR"/>
</dbReference>
<evidence type="ECO:0000256" key="3">
    <source>
        <dbReference type="ARBA" id="ARBA00023163"/>
    </source>
</evidence>
<reference evidence="6" key="1">
    <citation type="journal article" date="2019" name="Int. J. Syst. Evol. Microbiol.">
        <title>The Global Catalogue of Microorganisms (GCM) 10K type strain sequencing project: providing services to taxonomists for standard genome sequencing and annotation.</title>
        <authorList>
            <consortium name="The Broad Institute Genomics Platform"/>
            <consortium name="The Broad Institute Genome Sequencing Center for Infectious Disease"/>
            <person name="Wu L."/>
            <person name="Ma J."/>
        </authorList>
    </citation>
    <scope>NUCLEOTIDE SEQUENCE [LARGE SCALE GENOMIC DNA]</scope>
    <source>
        <strain evidence="6">CGMCC 4.7152</strain>
    </source>
</reference>
<dbReference type="RefSeq" id="WP_380126987.1">
    <property type="nucleotide sequence ID" value="NZ_JBHSIU010000101.1"/>
</dbReference>
<dbReference type="Gene3D" id="1.20.120.530">
    <property type="entry name" value="GntR ligand-binding domain-like"/>
    <property type="match status" value="1"/>
</dbReference>
<dbReference type="PROSITE" id="PS50949">
    <property type="entry name" value="HTH_GNTR"/>
    <property type="match status" value="1"/>
</dbReference>